<sequence>MNNQTLVTEFILGGFSSNPKMQSFFLGLFSIIYIITLLGNLVIFSLICLDPHLHTPMYFFLSNLSVLDICYSSSTIFHLLSNFLFQRRTISLVGCAAQMYLFLVLATTECILLSVMAYDRYVAICLPLNYTVIMNQRTRVTLAMVSWGSGLVVPVPFAVLTWRLPFCGPNVINHFFCEMPALWRLACSDTQPIELATQVGSLFSLLAPIIFIFVSYVHILAAILKINYSGGRQKAFSTCFSHLVVVALFYGTAFFRYIQPSSLRTPVLNKVISLFYTVLTPMLNPIIYSLRNREVKMALVKMLRNVSFPHATECGVFKGT</sequence>
<dbReference type="SUPFAM" id="SSF81321">
    <property type="entry name" value="Family A G protein-coupled receptor-like"/>
    <property type="match status" value="1"/>
</dbReference>
<evidence type="ECO:0000256" key="10">
    <source>
        <dbReference type="RuleBase" id="RU363047"/>
    </source>
</evidence>
<keyword evidence="9" id="KW-0297">G-protein coupled receptor</keyword>
<feature type="transmembrane region" description="Helical" evidence="10">
    <location>
        <begin position="202"/>
        <end position="224"/>
    </location>
</feature>
<dbReference type="PANTHER" id="PTHR26453">
    <property type="entry name" value="OLFACTORY RECEPTOR"/>
    <property type="match status" value="1"/>
</dbReference>
<feature type="transmembrane region" description="Helical" evidence="10">
    <location>
        <begin position="24"/>
        <end position="47"/>
    </location>
</feature>
<dbReference type="PROSITE" id="PS50262">
    <property type="entry name" value="G_PROTEIN_RECEP_F1_2"/>
    <property type="match status" value="1"/>
</dbReference>
<evidence type="ECO:0000256" key="2">
    <source>
        <dbReference type="ARBA" id="ARBA00022475"/>
    </source>
</evidence>
<feature type="transmembrane region" description="Helical" evidence="10">
    <location>
        <begin position="59"/>
        <end position="80"/>
    </location>
</feature>
<keyword evidence="12" id="KW-1185">Reference proteome</keyword>
<keyword evidence="6 10" id="KW-1133">Transmembrane helix</keyword>
<dbReference type="InParanoid" id="A0A1U8DMV0"/>
<protein>
    <recommendedName>
        <fullName evidence="10">Olfactory receptor</fullName>
    </recommendedName>
</protein>
<evidence type="ECO:0000256" key="4">
    <source>
        <dbReference type="ARBA" id="ARBA00022692"/>
    </source>
</evidence>
<dbReference type="PROSITE" id="PS00237">
    <property type="entry name" value="G_PROTEIN_RECEP_F1_1"/>
    <property type="match status" value="1"/>
</dbReference>
<dbReference type="CDD" id="cd15420">
    <property type="entry name" value="7tmA_OR2A-like"/>
    <property type="match status" value="1"/>
</dbReference>
<dbReference type="Gene3D" id="1.20.1070.10">
    <property type="entry name" value="Rhodopsin 7-helix transmembrane proteins"/>
    <property type="match status" value="1"/>
</dbReference>
<evidence type="ECO:0000256" key="8">
    <source>
        <dbReference type="ARBA" id="ARBA00023224"/>
    </source>
</evidence>
<dbReference type="PRINTS" id="PR00237">
    <property type="entry name" value="GPCRRHODOPSN"/>
</dbReference>
<dbReference type="Pfam" id="PF13853">
    <property type="entry name" value="7tm_4"/>
    <property type="match status" value="1"/>
</dbReference>
<evidence type="ECO:0000259" key="11">
    <source>
        <dbReference type="PROSITE" id="PS50262"/>
    </source>
</evidence>
<dbReference type="Proteomes" id="UP000189705">
    <property type="component" value="Unplaced"/>
</dbReference>
<dbReference type="GO" id="GO:0005886">
    <property type="term" value="C:plasma membrane"/>
    <property type="evidence" value="ECO:0007669"/>
    <property type="project" value="UniProtKB-SubCell"/>
</dbReference>
<evidence type="ECO:0000256" key="3">
    <source>
        <dbReference type="ARBA" id="ARBA00022606"/>
    </source>
</evidence>
<dbReference type="KEGG" id="asn:102371269"/>
<dbReference type="eggNOG" id="ENOG502SIA2">
    <property type="taxonomic scope" value="Eukaryota"/>
</dbReference>
<keyword evidence="8 9" id="KW-0807">Transducer</keyword>
<keyword evidence="2 10" id="KW-1003">Cell membrane</keyword>
<reference evidence="13" key="1">
    <citation type="submission" date="2025-08" db="UniProtKB">
        <authorList>
            <consortium name="RefSeq"/>
        </authorList>
    </citation>
    <scope>IDENTIFICATION</scope>
</reference>
<name>A0A1U8DMV0_ALLSI</name>
<dbReference type="RefSeq" id="XP_014382543.1">
    <property type="nucleotide sequence ID" value="XM_014527057.1"/>
</dbReference>
<dbReference type="InterPro" id="IPR000276">
    <property type="entry name" value="GPCR_Rhodpsn"/>
</dbReference>
<feature type="transmembrane region" description="Helical" evidence="10">
    <location>
        <begin position="100"/>
        <end position="119"/>
    </location>
</feature>
<dbReference type="FunFam" id="1.20.1070.10:FF:000001">
    <property type="entry name" value="Olfactory receptor"/>
    <property type="match status" value="1"/>
</dbReference>
<comment type="subcellular location">
    <subcellularLocation>
        <location evidence="1 10">Cell membrane</location>
        <topology evidence="1 10">Multi-pass membrane protein</topology>
    </subcellularLocation>
</comment>
<dbReference type="AlphaFoldDB" id="A0A1U8DMV0"/>
<evidence type="ECO:0000256" key="6">
    <source>
        <dbReference type="ARBA" id="ARBA00022989"/>
    </source>
</evidence>
<keyword evidence="4 9" id="KW-0812">Transmembrane</keyword>
<feature type="domain" description="G-protein coupled receptors family 1 profile" evidence="11">
    <location>
        <begin position="39"/>
        <end position="288"/>
    </location>
</feature>
<evidence type="ECO:0000256" key="1">
    <source>
        <dbReference type="ARBA" id="ARBA00004651"/>
    </source>
</evidence>
<evidence type="ECO:0000313" key="13">
    <source>
        <dbReference type="RefSeq" id="XP_014382543.1"/>
    </source>
</evidence>
<keyword evidence="5 10" id="KW-0552">Olfaction</keyword>
<dbReference type="PRINTS" id="PR00245">
    <property type="entry name" value="OLFACTORYR"/>
</dbReference>
<keyword evidence="3 10" id="KW-0716">Sensory transduction</keyword>
<comment type="similarity">
    <text evidence="9">Belongs to the G-protein coupled receptor 1 family.</text>
</comment>
<proteinExistence type="inferred from homology"/>
<evidence type="ECO:0000256" key="9">
    <source>
        <dbReference type="RuleBase" id="RU000688"/>
    </source>
</evidence>
<dbReference type="OrthoDB" id="6147321at2759"/>
<keyword evidence="9" id="KW-0675">Receptor</keyword>
<feature type="transmembrane region" description="Helical" evidence="10">
    <location>
        <begin position="271"/>
        <end position="290"/>
    </location>
</feature>
<accession>A0A1U8DMV0</accession>
<feature type="transmembrane region" description="Helical" evidence="10">
    <location>
        <begin position="236"/>
        <end position="259"/>
    </location>
</feature>
<gene>
    <name evidence="13" type="primary">LOC102371269</name>
</gene>
<evidence type="ECO:0000256" key="5">
    <source>
        <dbReference type="ARBA" id="ARBA00022725"/>
    </source>
</evidence>
<evidence type="ECO:0000313" key="12">
    <source>
        <dbReference type="Proteomes" id="UP000189705"/>
    </source>
</evidence>
<feature type="transmembrane region" description="Helical" evidence="10">
    <location>
        <begin position="140"/>
        <end position="162"/>
    </location>
</feature>
<keyword evidence="7 10" id="KW-0472">Membrane</keyword>
<organism evidence="12 13">
    <name type="scientific">Alligator sinensis</name>
    <name type="common">Chinese alligator</name>
    <dbReference type="NCBI Taxonomy" id="38654"/>
    <lineage>
        <taxon>Eukaryota</taxon>
        <taxon>Metazoa</taxon>
        <taxon>Chordata</taxon>
        <taxon>Craniata</taxon>
        <taxon>Vertebrata</taxon>
        <taxon>Euteleostomi</taxon>
        <taxon>Archelosauria</taxon>
        <taxon>Archosauria</taxon>
        <taxon>Crocodylia</taxon>
        <taxon>Alligatoridae</taxon>
        <taxon>Alligatorinae</taxon>
        <taxon>Alligator</taxon>
    </lineage>
</organism>
<dbReference type="GO" id="GO:0004984">
    <property type="term" value="F:olfactory receptor activity"/>
    <property type="evidence" value="ECO:0007669"/>
    <property type="project" value="InterPro"/>
</dbReference>
<dbReference type="InterPro" id="IPR000725">
    <property type="entry name" value="Olfact_rcpt"/>
</dbReference>
<evidence type="ECO:0000256" key="7">
    <source>
        <dbReference type="ARBA" id="ARBA00023136"/>
    </source>
</evidence>
<dbReference type="InterPro" id="IPR017452">
    <property type="entry name" value="GPCR_Rhodpsn_7TM"/>
</dbReference>
<dbReference type="GeneID" id="102371269"/>
<dbReference type="GO" id="GO:0004930">
    <property type="term" value="F:G protein-coupled receptor activity"/>
    <property type="evidence" value="ECO:0007669"/>
    <property type="project" value="UniProtKB-KW"/>
</dbReference>